<keyword evidence="1" id="KW-1133">Transmembrane helix</keyword>
<dbReference type="EMBL" id="GBRH01238201">
    <property type="protein sequence ID" value="JAD59694.1"/>
    <property type="molecule type" value="Transcribed_RNA"/>
</dbReference>
<proteinExistence type="predicted"/>
<organism evidence="2">
    <name type="scientific">Arundo donax</name>
    <name type="common">Giant reed</name>
    <name type="synonym">Donax arundinaceus</name>
    <dbReference type="NCBI Taxonomy" id="35708"/>
    <lineage>
        <taxon>Eukaryota</taxon>
        <taxon>Viridiplantae</taxon>
        <taxon>Streptophyta</taxon>
        <taxon>Embryophyta</taxon>
        <taxon>Tracheophyta</taxon>
        <taxon>Spermatophyta</taxon>
        <taxon>Magnoliopsida</taxon>
        <taxon>Liliopsida</taxon>
        <taxon>Poales</taxon>
        <taxon>Poaceae</taxon>
        <taxon>PACMAD clade</taxon>
        <taxon>Arundinoideae</taxon>
        <taxon>Arundineae</taxon>
        <taxon>Arundo</taxon>
    </lineage>
</organism>
<evidence type="ECO:0000256" key="1">
    <source>
        <dbReference type="SAM" id="Phobius"/>
    </source>
</evidence>
<sequence length="64" mass="7465">MKRNIRINVFRNSLISFDGVILLGAISLTIIFKVMIYRVSKKLEQIQHKLLSSFINCINMLQKL</sequence>
<feature type="transmembrane region" description="Helical" evidence="1">
    <location>
        <begin position="20"/>
        <end position="39"/>
    </location>
</feature>
<reference evidence="2" key="1">
    <citation type="submission" date="2014-09" db="EMBL/GenBank/DDBJ databases">
        <authorList>
            <person name="Magalhaes I.L.F."/>
            <person name="Oliveira U."/>
            <person name="Santos F.R."/>
            <person name="Vidigal T.H.D.A."/>
            <person name="Brescovit A.D."/>
            <person name="Santos A.J."/>
        </authorList>
    </citation>
    <scope>NUCLEOTIDE SEQUENCE</scope>
    <source>
        <tissue evidence="2">Shoot tissue taken approximately 20 cm above the soil surface</tissue>
    </source>
</reference>
<dbReference type="AlphaFoldDB" id="A0A0A9B6T6"/>
<reference evidence="2" key="2">
    <citation type="journal article" date="2015" name="Data Brief">
        <title>Shoot transcriptome of the giant reed, Arundo donax.</title>
        <authorList>
            <person name="Barrero R.A."/>
            <person name="Guerrero F.D."/>
            <person name="Moolhuijzen P."/>
            <person name="Goolsby J.A."/>
            <person name="Tidwell J."/>
            <person name="Bellgard S.E."/>
            <person name="Bellgard M.I."/>
        </authorList>
    </citation>
    <scope>NUCLEOTIDE SEQUENCE</scope>
    <source>
        <tissue evidence="2">Shoot tissue taken approximately 20 cm above the soil surface</tissue>
    </source>
</reference>
<name>A0A0A9B6T6_ARUDO</name>
<protein>
    <submittedName>
        <fullName evidence="2">Uncharacterized protein</fullName>
    </submittedName>
</protein>
<keyword evidence="1" id="KW-0812">Transmembrane</keyword>
<keyword evidence="1" id="KW-0472">Membrane</keyword>
<evidence type="ECO:0000313" key="2">
    <source>
        <dbReference type="EMBL" id="JAD59694.1"/>
    </source>
</evidence>
<accession>A0A0A9B6T6</accession>